<reference evidence="5" key="1">
    <citation type="journal article" date="2023" name="Commun. Biol.">
        <title>Genome analysis of Parmales, the sister group of diatoms, reveals the evolutionary specialization of diatoms from phago-mixotrophs to photoautotrophs.</title>
        <authorList>
            <person name="Ban H."/>
            <person name="Sato S."/>
            <person name="Yoshikawa S."/>
            <person name="Yamada K."/>
            <person name="Nakamura Y."/>
            <person name="Ichinomiya M."/>
            <person name="Sato N."/>
            <person name="Blanc-Mathieu R."/>
            <person name="Endo H."/>
            <person name="Kuwata A."/>
            <person name="Ogata H."/>
        </authorList>
    </citation>
    <scope>NUCLEOTIDE SEQUENCE [LARGE SCALE GENOMIC DNA]</scope>
    <source>
        <strain evidence="5">NIES 3700</strain>
    </source>
</reference>
<dbReference type="PROSITE" id="PS50157">
    <property type="entry name" value="ZINC_FINGER_C2H2_2"/>
    <property type="match status" value="1"/>
</dbReference>
<keyword evidence="2" id="KW-0472">Membrane</keyword>
<keyword evidence="2" id="KW-1133">Transmembrane helix</keyword>
<feature type="domain" description="C2H2-type" evidence="3">
    <location>
        <begin position="103"/>
        <end position="131"/>
    </location>
</feature>
<name>A0A9W7FAD2_9STRA</name>
<feature type="transmembrane region" description="Helical" evidence="2">
    <location>
        <begin position="263"/>
        <end position="281"/>
    </location>
</feature>
<organism evidence="4 5">
    <name type="scientific">Triparma laevis f. longispina</name>
    <dbReference type="NCBI Taxonomy" id="1714387"/>
    <lineage>
        <taxon>Eukaryota</taxon>
        <taxon>Sar</taxon>
        <taxon>Stramenopiles</taxon>
        <taxon>Ochrophyta</taxon>
        <taxon>Bolidophyceae</taxon>
        <taxon>Parmales</taxon>
        <taxon>Triparmaceae</taxon>
        <taxon>Triparma</taxon>
    </lineage>
</organism>
<protein>
    <recommendedName>
        <fullName evidence="3">C2H2-type domain-containing protein</fullName>
    </recommendedName>
</protein>
<evidence type="ECO:0000313" key="4">
    <source>
        <dbReference type="EMBL" id="GMI08876.1"/>
    </source>
</evidence>
<dbReference type="OrthoDB" id="4507at2759"/>
<evidence type="ECO:0000313" key="5">
    <source>
        <dbReference type="Proteomes" id="UP001165122"/>
    </source>
</evidence>
<keyword evidence="5" id="KW-1185">Reference proteome</keyword>
<evidence type="ECO:0000259" key="3">
    <source>
        <dbReference type="PROSITE" id="PS50157"/>
    </source>
</evidence>
<keyword evidence="1" id="KW-0862">Zinc</keyword>
<keyword evidence="2" id="KW-0812">Transmembrane</keyword>
<keyword evidence="1" id="KW-0863">Zinc-finger</keyword>
<comment type="caution">
    <text evidence="4">The sequence shown here is derived from an EMBL/GenBank/DDBJ whole genome shotgun (WGS) entry which is preliminary data.</text>
</comment>
<dbReference type="PANTHER" id="PTHR21385">
    <property type="entry name" value="ZINC FINGER PROTEIN-RELATED"/>
    <property type="match status" value="1"/>
</dbReference>
<evidence type="ECO:0000256" key="2">
    <source>
        <dbReference type="SAM" id="Phobius"/>
    </source>
</evidence>
<proteinExistence type="predicted"/>
<gene>
    <name evidence="4" type="ORF">TrLO_g10195</name>
</gene>
<accession>A0A9W7FAD2</accession>
<sequence length="332" mass="36671">MSVSWDAPPLQSCPPSLSRTFRQIIHSTLLPLLSPSPSGSYRSILSSTLIETCPLLKDGGLELEESKIPFGSTQSRDVFNHNNLYPSKESTNKPEGRLNGLGWACGICGKRFRTLFYLDRHYENRHSGGKVNKGECVSDMCNLVGCSDVKSKNLGYYETEYGPGIISGSLVGGGNRREEEEEKGCDDIKMAGFKNQCRELIDSCVSKTENIDTEYVKTHFCGKLDCDYRVHSLAGLEEVSEKGLRAVWEEGGRFRLGFWTGKLIIFWVVVFYVGVGLGIFTPKRSKGLERRNTSSFTNVLEKIFKGGKAGKIGAGMLGSGRGANFVGKKKQF</sequence>
<dbReference type="PANTHER" id="PTHR21385:SF0">
    <property type="entry name" value="RE51073P"/>
    <property type="match status" value="1"/>
</dbReference>
<dbReference type="PROSITE" id="PS00028">
    <property type="entry name" value="ZINC_FINGER_C2H2_1"/>
    <property type="match status" value="1"/>
</dbReference>
<dbReference type="AlphaFoldDB" id="A0A9W7FAD2"/>
<keyword evidence="1" id="KW-0479">Metal-binding</keyword>
<evidence type="ECO:0000256" key="1">
    <source>
        <dbReference type="PROSITE-ProRule" id="PRU00042"/>
    </source>
</evidence>
<dbReference type="GO" id="GO:0008270">
    <property type="term" value="F:zinc ion binding"/>
    <property type="evidence" value="ECO:0007669"/>
    <property type="project" value="UniProtKB-KW"/>
</dbReference>
<dbReference type="Proteomes" id="UP001165122">
    <property type="component" value="Unassembled WGS sequence"/>
</dbReference>
<dbReference type="EMBL" id="BRXW01000130">
    <property type="protein sequence ID" value="GMI08876.1"/>
    <property type="molecule type" value="Genomic_DNA"/>
</dbReference>
<dbReference type="InterPro" id="IPR013087">
    <property type="entry name" value="Znf_C2H2_type"/>
</dbReference>